<dbReference type="Pfam" id="PF07023">
    <property type="entry name" value="DUF1315"/>
    <property type="match status" value="1"/>
</dbReference>
<accession>A0AAJ1BGU9</accession>
<evidence type="ECO:0000313" key="2">
    <source>
        <dbReference type="Proteomes" id="UP001297581"/>
    </source>
</evidence>
<comment type="caution">
    <text evidence="1">The sequence shown here is derived from an EMBL/GenBank/DDBJ whole genome shotgun (WGS) entry which is preliminary data.</text>
</comment>
<protein>
    <submittedName>
        <fullName evidence="1">DUF1315 family protein</fullName>
    </submittedName>
</protein>
<sequence>MKDLNQIIDELPFEVYERMRSAVELGKWDDGTVLTEEQRENAMQVVMLYQARMLDQDQHFTIGRGGAINELSKSELKKRMASDFGGETIATFSNDEL</sequence>
<gene>
    <name evidence="1" type="ORF">MJ923_09280</name>
</gene>
<name>A0AAJ1BGU9_9GAMM</name>
<reference evidence="1 2" key="1">
    <citation type="submission" date="2022-02" db="EMBL/GenBank/DDBJ databases">
        <title>The genome sequence of Shewanella sp. 3B26.</title>
        <authorList>
            <person name="Du J."/>
        </authorList>
    </citation>
    <scope>NUCLEOTIDE SEQUENCE [LARGE SCALE GENOMIC DNA]</scope>
    <source>
        <strain evidence="1 2">3B26</strain>
    </source>
</reference>
<proteinExistence type="predicted"/>
<dbReference type="AlphaFoldDB" id="A0AAJ1BGU9"/>
<organism evidence="1 2">
    <name type="scientific">Shewanella zhuhaiensis</name>
    <dbReference type="NCBI Taxonomy" id="2919576"/>
    <lineage>
        <taxon>Bacteria</taxon>
        <taxon>Pseudomonadati</taxon>
        <taxon>Pseudomonadota</taxon>
        <taxon>Gammaproteobacteria</taxon>
        <taxon>Alteromonadales</taxon>
        <taxon>Shewanellaceae</taxon>
        <taxon>Shewanella</taxon>
    </lineage>
</organism>
<keyword evidence="2" id="KW-1185">Reference proteome</keyword>
<evidence type="ECO:0000313" key="1">
    <source>
        <dbReference type="EMBL" id="MCH4294492.1"/>
    </source>
</evidence>
<dbReference type="InterPro" id="IPR009749">
    <property type="entry name" value="DUF1315"/>
</dbReference>
<dbReference type="Proteomes" id="UP001297581">
    <property type="component" value="Unassembled WGS sequence"/>
</dbReference>
<dbReference type="EMBL" id="JAKUDL010000002">
    <property type="protein sequence ID" value="MCH4294492.1"/>
    <property type="molecule type" value="Genomic_DNA"/>
</dbReference>
<dbReference type="RefSeq" id="WP_126166882.1">
    <property type="nucleotide sequence ID" value="NZ_JAKUDL010000002.1"/>
</dbReference>